<evidence type="ECO:0000256" key="1">
    <source>
        <dbReference type="SAM" id="SignalP"/>
    </source>
</evidence>
<dbReference type="AlphaFoldDB" id="A0A1M5HXF9"/>
<dbReference type="OrthoDB" id="9765926at2"/>
<evidence type="ECO:0000313" key="3">
    <source>
        <dbReference type="EMBL" id="SHG20658.1"/>
    </source>
</evidence>
<accession>A0A1M5HXF9</accession>
<dbReference type="STRING" id="1416778.SAMN05443633_111106"/>
<feature type="domain" description="IgGFc-binding protein N-terminal" evidence="2">
    <location>
        <begin position="130"/>
        <end position="441"/>
    </location>
</feature>
<evidence type="ECO:0000259" key="2">
    <source>
        <dbReference type="Pfam" id="PF17517"/>
    </source>
</evidence>
<protein>
    <submittedName>
        <fullName evidence="3">Gliding motility-associated C-terminal domain-containing protein</fullName>
    </submittedName>
</protein>
<dbReference type="NCBIfam" id="TIGR04131">
    <property type="entry name" value="Bac_Flav_CTERM"/>
    <property type="match status" value="1"/>
</dbReference>
<reference evidence="4" key="1">
    <citation type="submission" date="2016-11" db="EMBL/GenBank/DDBJ databases">
        <authorList>
            <person name="Varghese N."/>
            <person name="Submissions S."/>
        </authorList>
    </citation>
    <scope>NUCLEOTIDE SEQUENCE [LARGE SCALE GENOMIC DNA]</scope>
    <source>
        <strain evidence="4">DSM 27619</strain>
    </source>
</reference>
<keyword evidence="1" id="KW-0732">Signal</keyword>
<proteinExistence type="predicted"/>
<dbReference type="Proteomes" id="UP000184518">
    <property type="component" value="Unassembled WGS sequence"/>
</dbReference>
<sequence>MKKHFYFFLLFLFTISRISAQRDTDHWFAPYFDSHHGPSPTYYGHRLYFSTDSMTPFEVTIYSNNTVIGTVTISKGDPQYFALASQYINTTDVLSAATPINLGVYTKADKPYYVSLRICDPAHGEFVTSKGKAGLGKKFYAAAVPIGSNSSESNFTTGILATEDNTEVTVTGYDPSVSFINNPAPPPSITFILNKGQSYLLVGTGNITANQSGFIGAKITSTKPISVTNGNSNVTTGIGANNFGNDLILDQSVPVERLGNEFAMVRSLTPQTNHYDKEGGIIVATEDNTEIYLNDGGLPVAVINEGEFYRILNSGYIDQGSEHYNMYIRTTKNVYLYQLVGAQTAGSGGYNYMPPLNCFLPKKIDEIGKINEMAIFSSTNTVKLNVLTEAGATVTINSNPTTPGQGPFPLTGNTLWETYAITGIAGNVTIASTKAVTAGINGGYNTLSYGGYFAGFSSMPVISKKSGDCAPGIVLEVDDHFESYQWYLNNNPIAGAHSNTYAPIQGGDYTVVVTMGSCSATTLKYVVESCYIQTVKNLTVCENQVTITPQFSNPTYPAVSLGTITIDVSPTHGTATINPATGVVTYTPNSGFIGDDALVFHFCSDVPTLNCEQVTVHLSVDPTPVVNKAVLKSCALITNPNTALFNLEDAVITSHPGVVKKYYATMTDLNNQTNEISPTNYISPSNTIYVKVINSKGCYSVTEISLVVIQTPSSALLQDKIICIGDKTILDAGPGYDGYEWSTGETTQSILVSAGEYSVKLSKERCYIIQNVKVLVAVQPVISSIEIKNNTITVNVIGGRAPYLYSSDGVNWQESNIFTNVPRGENKIFVKDYYNCEPTHITVTVPNLINAITPNGDLKNDYLDYSELAYKQNLIFNIYDRYGNKIHEAKKFNGYKWDGTMFGKKVSTATYWYEISWTEPNKAQTITRYTGWVLVKNFE</sequence>
<evidence type="ECO:0000313" key="4">
    <source>
        <dbReference type="Proteomes" id="UP000184518"/>
    </source>
</evidence>
<feature type="signal peptide" evidence="1">
    <location>
        <begin position="1"/>
        <end position="20"/>
    </location>
</feature>
<dbReference type="Gene3D" id="2.60.40.3440">
    <property type="match status" value="1"/>
</dbReference>
<dbReference type="RefSeq" id="WP_072961193.1">
    <property type="nucleotide sequence ID" value="NZ_FQUT01000011.1"/>
</dbReference>
<name>A0A1M5HXF9_9FLAO</name>
<dbReference type="InterPro" id="IPR026341">
    <property type="entry name" value="T9SS_type_B"/>
</dbReference>
<dbReference type="EMBL" id="FQUT01000011">
    <property type="protein sequence ID" value="SHG20658.1"/>
    <property type="molecule type" value="Genomic_DNA"/>
</dbReference>
<gene>
    <name evidence="3" type="ORF">SAMN05443633_111106</name>
</gene>
<organism evidence="3 4">
    <name type="scientific">Chryseobacterium arachidis</name>
    <dbReference type="NCBI Taxonomy" id="1416778"/>
    <lineage>
        <taxon>Bacteria</taxon>
        <taxon>Pseudomonadati</taxon>
        <taxon>Bacteroidota</taxon>
        <taxon>Flavobacteriia</taxon>
        <taxon>Flavobacteriales</taxon>
        <taxon>Weeksellaceae</taxon>
        <taxon>Chryseobacterium group</taxon>
        <taxon>Chryseobacterium</taxon>
    </lineage>
</organism>
<dbReference type="Pfam" id="PF13585">
    <property type="entry name" value="CHU_C"/>
    <property type="match status" value="1"/>
</dbReference>
<dbReference type="Pfam" id="PF17963">
    <property type="entry name" value="Big_9"/>
    <property type="match status" value="1"/>
</dbReference>
<feature type="chain" id="PRO_5012815954" evidence="1">
    <location>
        <begin position="21"/>
        <end position="939"/>
    </location>
</feature>
<dbReference type="InterPro" id="IPR035234">
    <property type="entry name" value="IgGFc-bd_N"/>
</dbReference>
<dbReference type="Pfam" id="PF17517">
    <property type="entry name" value="IgGFc_binding"/>
    <property type="match status" value="1"/>
</dbReference>
<keyword evidence="4" id="KW-1185">Reference proteome</keyword>